<dbReference type="InterPro" id="IPR036390">
    <property type="entry name" value="WH_DNA-bd_sf"/>
</dbReference>
<keyword evidence="4 6" id="KW-0804">Transcription</keyword>
<dbReference type="Gene3D" id="3.30.450.40">
    <property type="match status" value="1"/>
</dbReference>
<dbReference type="InterPro" id="IPR023120">
    <property type="entry name" value="WHTH_transcript_rep_HrcA_IDD"/>
</dbReference>
<protein>
    <recommendedName>
        <fullName evidence="6">Heat-inducible transcription repressor HrcA</fullName>
    </recommendedName>
</protein>
<organism evidence="9 10">
    <name type="scientific">Brevibacillus nitrificans</name>
    <dbReference type="NCBI Taxonomy" id="651560"/>
    <lineage>
        <taxon>Bacteria</taxon>
        <taxon>Bacillati</taxon>
        <taxon>Bacillota</taxon>
        <taxon>Bacilli</taxon>
        <taxon>Bacillales</taxon>
        <taxon>Paenibacillaceae</taxon>
        <taxon>Brevibacillus</taxon>
    </lineage>
</organism>
<dbReference type="FunFam" id="1.10.10.10:FF:000049">
    <property type="entry name" value="Heat-inducible transcription repressor HrcA"/>
    <property type="match status" value="1"/>
</dbReference>
<evidence type="ECO:0000256" key="3">
    <source>
        <dbReference type="ARBA" id="ARBA00023016"/>
    </source>
</evidence>
<keyword evidence="10" id="KW-1185">Reference proteome</keyword>
<feature type="domain" description="Heat-inducible transcription repressor HrcA C-terminal" evidence="7">
    <location>
        <begin position="104"/>
        <end position="322"/>
    </location>
</feature>
<comment type="similarity">
    <text evidence="6">Belongs to the HrcA family.</text>
</comment>
<evidence type="ECO:0000256" key="2">
    <source>
        <dbReference type="ARBA" id="ARBA00023015"/>
    </source>
</evidence>
<dbReference type="Gene3D" id="1.10.10.10">
    <property type="entry name" value="Winged helix-like DNA-binding domain superfamily/Winged helix DNA-binding domain"/>
    <property type="match status" value="1"/>
</dbReference>
<sequence>MLSDRQQLILNAIVDNYIHSAEPVGSRTISKREDIGFSSATIRNEMSDLEELGYLEQPHTSAGRVPSTKGYRFYVDNLIQPHLLDEGELGKLKQLFAERILHAEQVVEYTAQILSQLTNYTAVVLGPEIFEHRLKHIQIVSLNDKEAVAIVVTHTGRVENKLIELPEGIGATEIERLVNLLNSKLSDVPLWQLRQRLYQEISGEMRRHAEQYEEMLNLLDQSLIQPEEDRVYLRGATKIMNQPEFRDVDKVKDILELLERNDQLLHLFGMPADGLTVRIGQENQLDAIKQCSIITTSYSLGGKPVGMVGILGPTRMEYGRVITVLNYLAEGLSRMLTSQFEK</sequence>
<dbReference type="InterPro" id="IPR021153">
    <property type="entry name" value="HrcA_C"/>
</dbReference>
<dbReference type="GO" id="GO:0045892">
    <property type="term" value="P:negative regulation of DNA-templated transcription"/>
    <property type="evidence" value="ECO:0007669"/>
    <property type="project" value="UniProtKB-UniRule"/>
</dbReference>
<evidence type="ECO:0000259" key="7">
    <source>
        <dbReference type="Pfam" id="PF01628"/>
    </source>
</evidence>
<feature type="domain" description="Winged helix-turn-helix transcription repressor HrcA DNA-binding" evidence="8">
    <location>
        <begin position="1"/>
        <end position="72"/>
    </location>
</feature>
<dbReference type="PANTHER" id="PTHR34824:SF1">
    <property type="entry name" value="HEAT-INDUCIBLE TRANSCRIPTION REPRESSOR HRCA"/>
    <property type="match status" value="1"/>
</dbReference>
<proteinExistence type="inferred from homology"/>
<evidence type="ECO:0000256" key="4">
    <source>
        <dbReference type="ARBA" id="ARBA00023163"/>
    </source>
</evidence>
<comment type="function">
    <text evidence="5 6">Negative regulator of class I heat shock genes (grpE-dnaK-dnaJ and groELS operons). Prevents heat-shock induction of these operons.</text>
</comment>
<evidence type="ECO:0000313" key="9">
    <source>
        <dbReference type="EMBL" id="RNB78494.1"/>
    </source>
</evidence>
<keyword evidence="3 6" id="KW-0346">Stress response</keyword>
<dbReference type="HAMAP" id="MF_00081">
    <property type="entry name" value="HrcA"/>
    <property type="match status" value="1"/>
</dbReference>
<dbReference type="Proteomes" id="UP000269573">
    <property type="component" value="Unassembled WGS sequence"/>
</dbReference>
<evidence type="ECO:0000259" key="8">
    <source>
        <dbReference type="Pfam" id="PF03444"/>
    </source>
</evidence>
<dbReference type="Pfam" id="PF01628">
    <property type="entry name" value="HrcA"/>
    <property type="match status" value="1"/>
</dbReference>
<dbReference type="PIRSF" id="PIRSF005485">
    <property type="entry name" value="HrcA"/>
    <property type="match status" value="1"/>
</dbReference>
<dbReference type="NCBIfam" id="TIGR00331">
    <property type="entry name" value="hrcA"/>
    <property type="match status" value="1"/>
</dbReference>
<gene>
    <name evidence="6 9" type="primary">hrcA</name>
    <name evidence="9" type="ORF">EDM59_29700</name>
</gene>
<dbReference type="InterPro" id="IPR002571">
    <property type="entry name" value="HrcA"/>
</dbReference>
<dbReference type="SUPFAM" id="SSF46785">
    <property type="entry name" value="Winged helix' DNA-binding domain"/>
    <property type="match status" value="1"/>
</dbReference>
<keyword evidence="1 6" id="KW-0678">Repressor</keyword>
<reference evidence="9 10" key="1">
    <citation type="submission" date="2018-10" db="EMBL/GenBank/DDBJ databases">
        <title>Phylogenomics of Brevibacillus.</title>
        <authorList>
            <person name="Dunlap C."/>
        </authorList>
    </citation>
    <scope>NUCLEOTIDE SEQUENCE [LARGE SCALE GENOMIC DNA]</scope>
    <source>
        <strain evidence="9 10">JCM 15774</strain>
    </source>
</reference>
<dbReference type="Pfam" id="PF03444">
    <property type="entry name" value="WHD_HrcA"/>
    <property type="match status" value="1"/>
</dbReference>
<comment type="caution">
    <text evidence="9">The sequence shown here is derived from an EMBL/GenBank/DDBJ whole genome shotgun (WGS) entry which is preliminary data.</text>
</comment>
<dbReference type="RefSeq" id="WP_122926897.1">
    <property type="nucleotide sequence ID" value="NZ_JARMEQ010000007.1"/>
</dbReference>
<evidence type="ECO:0000313" key="10">
    <source>
        <dbReference type="Proteomes" id="UP000269573"/>
    </source>
</evidence>
<dbReference type="InterPro" id="IPR029016">
    <property type="entry name" value="GAF-like_dom_sf"/>
</dbReference>
<dbReference type="SUPFAM" id="SSF55781">
    <property type="entry name" value="GAF domain-like"/>
    <property type="match status" value="1"/>
</dbReference>
<accession>A0A3M8CS09</accession>
<evidence type="ECO:0000256" key="1">
    <source>
        <dbReference type="ARBA" id="ARBA00022491"/>
    </source>
</evidence>
<dbReference type="InterPro" id="IPR036388">
    <property type="entry name" value="WH-like_DNA-bd_sf"/>
</dbReference>
<dbReference type="EMBL" id="RHHU01000026">
    <property type="protein sequence ID" value="RNB78494.1"/>
    <property type="molecule type" value="Genomic_DNA"/>
</dbReference>
<dbReference type="AlphaFoldDB" id="A0A3M8CS09"/>
<dbReference type="PANTHER" id="PTHR34824">
    <property type="entry name" value="HEAT-INDUCIBLE TRANSCRIPTION REPRESSOR HRCA"/>
    <property type="match status" value="1"/>
</dbReference>
<keyword evidence="2 6" id="KW-0805">Transcription regulation</keyword>
<evidence type="ECO:0000256" key="6">
    <source>
        <dbReference type="HAMAP-Rule" id="MF_00081"/>
    </source>
</evidence>
<dbReference type="InterPro" id="IPR005104">
    <property type="entry name" value="WHTH_HrcA_DNA-bd"/>
</dbReference>
<dbReference type="Gene3D" id="3.30.390.60">
    <property type="entry name" value="Heat-inducible transcription repressor hrca homolog, domain 3"/>
    <property type="match status" value="1"/>
</dbReference>
<name>A0A3M8CS09_9BACL</name>
<evidence type="ECO:0000256" key="5">
    <source>
        <dbReference type="ARBA" id="ARBA00055319"/>
    </source>
</evidence>
<dbReference type="GO" id="GO:0003677">
    <property type="term" value="F:DNA binding"/>
    <property type="evidence" value="ECO:0007669"/>
    <property type="project" value="InterPro"/>
</dbReference>